<organism evidence="1 2">
    <name type="scientific">Alteromonas mediterranea</name>
    <dbReference type="NCBI Taxonomy" id="314275"/>
    <lineage>
        <taxon>Bacteria</taxon>
        <taxon>Pseudomonadati</taxon>
        <taxon>Pseudomonadota</taxon>
        <taxon>Gammaproteobacteria</taxon>
        <taxon>Alteromonadales</taxon>
        <taxon>Alteromonadaceae</taxon>
        <taxon>Alteromonas/Salinimonas group</taxon>
        <taxon>Alteromonas</taxon>
    </lineage>
</organism>
<gene>
    <name evidence="1" type="ORF">BM524_19530</name>
</gene>
<evidence type="ECO:0000313" key="1">
    <source>
        <dbReference type="EMBL" id="APD92114.1"/>
    </source>
</evidence>
<accession>A0AAC9JDR9</accession>
<proteinExistence type="predicted"/>
<dbReference type="Proteomes" id="UP000182101">
    <property type="component" value="Plasmid pAMCP48-600"/>
</dbReference>
<dbReference type="AlphaFoldDB" id="A0AAC9JDR9"/>
<reference evidence="1 2" key="1">
    <citation type="submission" date="2016-11" db="EMBL/GenBank/DDBJ databases">
        <title>Networking in microbes: conjugative elements and plasmids in the genus Alteromonas.</title>
        <authorList>
            <person name="Lopez-Perez M."/>
            <person name="Ramon-Marco N."/>
            <person name="Rodriguez-Valera F."/>
        </authorList>
    </citation>
    <scope>NUCLEOTIDE SEQUENCE [LARGE SCALE GENOMIC DNA]</scope>
    <source>
        <strain evidence="1 2">CP48</strain>
        <plasmid evidence="2">pamcp48-600</plasmid>
    </source>
</reference>
<geneLocation type="plasmid" evidence="2">
    <name>pamcp48-600</name>
</geneLocation>
<name>A0AAC9JDR9_9ALTE</name>
<evidence type="ECO:0000313" key="2">
    <source>
        <dbReference type="Proteomes" id="UP000182101"/>
    </source>
</evidence>
<protein>
    <submittedName>
        <fullName evidence="1">Uncharacterized protein</fullName>
    </submittedName>
</protein>
<keyword evidence="1" id="KW-0614">Plasmid</keyword>
<dbReference type="RefSeq" id="WP_071960724.1">
    <property type="nucleotide sequence ID" value="NZ_CP018025.1"/>
</dbReference>
<sequence length="349" mass="38780">MNTQHQFYLPKNDDELNAYVSSINTAYGDGFDFKVGEKRSEKLRDVICKHLGFTNGYQQLQAHWRKGVNDLLTGDDSTACLIYADAFGPLPVAMVASPVAKILTEKLNELFPCSKKGFYRDDEGEGSQGWGYGVVPSTHALSEYEKCSWVPLYMGSLLIGYTRADMSRHRPILIQGLISGAWLSEKSMLDNLREFFSSPRGKKWGCLIDNSVTPPALSFGKVLSLRMSSMETSVIIPLQGDVEISSDAMSFQTYYAQPTGISVLKNFHVDADRHGTLFVNGIGFDFASIYDFNPKGDGFVVKNAQSNSAYFESEKTSSVEWFGVEGVEIRKDDNVELHNFSDGDLVVLV</sequence>
<dbReference type="EMBL" id="CP018025">
    <property type="protein sequence ID" value="APD92114.1"/>
    <property type="molecule type" value="Genomic_DNA"/>
</dbReference>